<dbReference type="Gene3D" id="3.90.1200.10">
    <property type="match status" value="1"/>
</dbReference>
<comment type="caution">
    <text evidence="1">The sequence shown here is derived from an EMBL/GenBank/DDBJ whole genome shotgun (WGS) entry which is preliminary data.</text>
</comment>
<gene>
    <name evidence="1" type="ORF">DFR50_11748</name>
</gene>
<dbReference type="Pfam" id="PF01633">
    <property type="entry name" value="Choline_kinase"/>
    <property type="match status" value="1"/>
</dbReference>
<dbReference type="Proteomes" id="UP000253529">
    <property type="component" value="Unassembled WGS sequence"/>
</dbReference>
<keyword evidence="1" id="KW-0418">Kinase</keyword>
<evidence type="ECO:0000313" key="2">
    <source>
        <dbReference type="Proteomes" id="UP000253529"/>
    </source>
</evidence>
<proteinExistence type="predicted"/>
<dbReference type="PANTHER" id="PTHR22603">
    <property type="entry name" value="CHOLINE/ETHANOALAMINE KINASE"/>
    <property type="match status" value="1"/>
</dbReference>
<dbReference type="PANTHER" id="PTHR22603:SF66">
    <property type="entry name" value="ETHANOLAMINE KINASE"/>
    <property type="match status" value="1"/>
</dbReference>
<name>A0A366F924_9HYPH</name>
<dbReference type="InterPro" id="IPR011009">
    <property type="entry name" value="Kinase-like_dom_sf"/>
</dbReference>
<dbReference type="CDD" id="cd05151">
    <property type="entry name" value="ChoK-like"/>
    <property type="match status" value="1"/>
</dbReference>
<accession>A0A366F924</accession>
<dbReference type="AlphaFoldDB" id="A0A366F924"/>
<dbReference type="GO" id="GO:0004305">
    <property type="term" value="F:ethanolamine kinase activity"/>
    <property type="evidence" value="ECO:0007669"/>
    <property type="project" value="TreeGrafter"/>
</dbReference>
<evidence type="ECO:0000313" key="1">
    <source>
        <dbReference type="EMBL" id="RBP11162.1"/>
    </source>
</evidence>
<dbReference type="SUPFAM" id="SSF56112">
    <property type="entry name" value="Protein kinase-like (PK-like)"/>
    <property type="match status" value="1"/>
</dbReference>
<dbReference type="GO" id="GO:0005737">
    <property type="term" value="C:cytoplasm"/>
    <property type="evidence" value="ECO:0007669"/>
    <property type="project" value="TreeGrafter"/>
</dbReference>
<sequence length="295" mass="32533">MARQDPLHVAATLPCWGARVSPVPLGGGMTNDNFLVEDGGRRYVARIGGDIPAHNVVRATEAAASRAAHAAGVSPRVHYADPNALVIDFVEGRTLSVEDIRAPTTHPRLVDLIRRAHHEIPKHFPGPAPLFWVFQVVRHYGRVLNDLHSEHVSALPAFAAMAERLERAVGPIDIVFGHNDLLAANLIDDGERLWLIDWEYAGFNSPLFDIAGLASNSEARPEAIEHLLALYFGRPVDDDLRRRMAAMTAASLMRETLWSMVSEQTSGIDFDYRAYTADNLRRFQAACAAFEDMGP</sequence>
<dbReference type="OrthoDB" id="179763at2"/>
<dbReference type="RefSeq" id="WP_113890265.1">
    <property type="nucleotide sequence ID" value="NZ_QNRK01000017.1"/>
</dbReference>
<dbReference type="EMBL" id="QNRK01000017">
    <property type="protein sequence ID" value="RBP11162.1"/>
    <property type="molecule type" value="Genomic_DNA"/>
</dbReference>
<organism evidence="1 2">
    <name type="scientific">Roseiarcus fermentans</name>
    <dbReference type="NCBI Taxonomy" id="1473586"/>
    <lineage>
        <taxon>Bacteria</taxon>
        <taxon>Pseudomonadati</taxon>
        <taxon>Pseudomonadota</taxon>
        <taxon>Alphaproteobacteria</taxon>
        <taxon>Hyphomicrobiales</taxon>
        <taxon>Roseiarcaceae</taxon>
        <taxon>Roseiarcus</taxon>
    </lineage>
</organism>
<reference evidence="1 2" key="1">
    <citation type="submission" date="2018-06" db="EMBL/GenBank/DDBJ databases">
        <title>Genomic Encyclopedia of Type Strains, Phase IV (KMG-IV): sequencing the most valuable type-strain genomes for metagenomic binning, comparative biology and taxonomic classification.</title>
        <authorList>
            <person name="Goeker M."/>
        </authorList>
    </citation>
    <scope>NUCLEOTIDE SEQUENCE [LARGE SCALE GENOMIC DNA]</scope>
    <source>
        <strain evidence="1 2">DSM 24875</strain>
    </source>
</reference>
<dbReference type="Gene3D" id="3.30.200.20">
    <property type="entry name" value="Phosphorylase Kinase, domain 1"/>
    <property type="match status" value="1"/>
</dbReference>
<protein>
    <submittedName>
        <fullName evidence="1">Thiamine kinase-like enzyme</fullName>
    </submittedName>
</protein>
<keyword evidence="2" id="KW-1185">Reference proteome</keyword>
<dbReference type="GO" id="GO:0006646">
    <property type="term" value="P:phosphatidylethanolamine biosynthetic process"/>
    <property type="evidence" value="ECO:0007669"/>
    <property type="project" value="TreeGrafter"/>
</dbReference>
<keyword evidence="1" id="KW-0808">Transferase</keyword>